<dbReference type="EMBL" id="CATOUU010001174">
    <property type="protein sequence ID" value="CAI9976823.1"/>
    <property type="molecule type" value="Genomic_DNA"/>
</dbReference>
<name>A0AA86RL39_9EUKA</name>
<dbReference type="EMBL" id="CAXDID020000015">
    <property type="protein sequence ID" value="CAL5983316.1"/>
    <property type="molecule type" value="Genomic_DNA"/>
</dbReference>
<dbReference type="Proteomes" id="UP001642409">
    <property type="component" value="Unassembled WGS sequence"/>
</dbReference>
<proteinExistence type="predicted"/>
<comment type="caution">
    <text evidence="1">The sequence shown here is derived from an EMBL/GenBank/DDBJ whole genome shotgun (WGS) entry which is preliminary data.</text>
</comment>
<evidence type="ECO:0000313" key="2">
    <source>
        <dbReference type="EMBL" id="CAL5983316.1"/>
    </source>
</evidence>
<reference evidence="2 3" key="2">
    <citation type="submission" date="2024-07" db="EMBL/GenBank/DDBJ databases">
        <authorList>
            <person name="Akdeniz Z."/>
        </authorList>
    </citation>
    <scope>NUCLEOTIDE SEQUENCE [LARGE SCALE GENOMIC DNA]</scope>
</reference>
<accession>A0AA86RL39</accession>
<dbReference type="AlphaFoldDB" id="A0AA86RL39"/>
<keyword evidence="3" id="KW-1185">Reference proteome</keyword>
<protein>
    <submittedName>
        <fullName evidence="2">Hypothetical_protein</fullName>
    </submittedName>
</protein>
<sequence length="173" mass="18819">MNTIAQPPAVIPAIATMLKLNFAYLAGVTSGIFGVDSLVYNKPFTKESLLEFANSFIQVWLTYVQVHSGINLPYSPQLKHTTAQHVILVAQAPGQENGEQSFQLFPEIGSGTGLQQLNILQKGSIFSRMSFVQHNGSSPFSYLTHLGSVAFLAQQQSVPLIKIVISSEISIIL</sequence>
<organism evidence="1">
    <name type="scientific">Hexamita inflata</name>
    <dbReference type="NCBI Taxonomy" id="28002"/>
    <lineage>
        <taxon>Eukaryota</taxon>
        <taxon>Metamonada</taxon>
        <taxon>Diplomonadida</taxon>
        <taxon>Hexamitidae</taxon>
        <taxon>Hexamitinae</taxon>
        <taxon>Hexamita</taxon>
    </lineage>
</organism>
<reference evidence="1" key="1">
    <citation type="submission" date="2023-06" db="EMBL/GenBank/DDBJ databases">
        <authorList>
            <person name="Kurt Z."/>
        </authorList>
    </citation>
    <scope>NUCLEOTIDE SEQUENCE</scope>
</reference>
<gene>
    <name evidence="1" type="ORF">HINF_LOCUS64468</name>
    <name evidence="2" type="ORF">HINF_LOCUS7569</name>
</gene>
<evidence type="ECO:0000313" key="3">
    <source>
        <dbReference type="Proteomes" id="UP001642409"/>
    </source>
</evidence>
<evidence type="ECO:0000313" key="1">
    <source>
        <dbReference type="EMBL" id="CAI9976823.1"/>
    </source>
</evidence>